<feature type="binding site" evidence="2">
    <location>
        <position position="378"/>
    </location>
    <ligand>
        <name>Fe cation</name>
        <dbReference type="ChEBI" id="CHEBI:24875"/>
    </ligand>
</feature>
<keyword evidence="2" id="KW-0677">Repeat</keyword>
<dbReference type="Pfam" id="PF18073">
    <property type="entry name" value="Zn_ribbon_LapB"/>
    <property type="match status" value="1"/>
</dbReference>
<dbReference type="Gene3D" id="1.25.40.10">
    <property type="entry name" value="Tetratricopeptide repeat domain"/>
    <property type="match status" value="2"/>
</dbReference>
<accession>A0A1V3A235</accession>
<dbReference type="SUPFAM" id="SSF48452">
    <property type="entry name" value="TPR-like"/>
    <property type="match status" value="2"/>
</dbReference>
<keyword evidence="5" id="KW-1185">Reference proteome</keyword>
<keyword evidence="2" id="KW-0408">Iron</keyword>
<dbReference type="GO" id="GO:0046890">
    <property type="term" value="P:regulation of lipid biosynthetic process"/>
    <property type="evidence" value="ECO:0007669"/>
    <property type="project" value="UniProtKB-UniRule"/>
</dbReference>
<dbReference type="InterPro" id="IPR011990">
    <property type="entry name" value="TPR-like_helical_dom_sf"/>
</dbReference>
<feature type="domain" description="LapB rubredoxin metal binding" evidence="3">
    <location>
        <begin position="359"/>
        <end position="385"/>
    </location>
</feature>
<dbReference type="GO" id="GO:0009898">
    <property type="term" value="C:cytoplasmic side of plasma membrane"/>
    <property type="evidence" value="ECO:0007669"/>
    <property type="project" value="UniProtKB-UniRule"/>
</dbReference>
<dbReference type="Pfam" id="PF13432">
    <property type="entry name" value="TPR_16"/>
    <property type="match status" value="1"/>
</dbReference>
<organism evidence="4 5">
    <name type="scientific">Thioalkalivibrio halophilus</name>
    <dbReference type="NCBI Taxonomy" id="252474"/>
    <lineage>
        <taxon>Bacteria</taxon>
        <taxon>Pseudomonadati</taxon>
        <taxon>Pseudomonadota</taxon>
        <taxon>Gammaproteobacteria</taxon>
        <taxon>Chromatiales</taxon>
        <taxon>Ectothiorhodospiraceae</taxon>
        <taxon>Thioalkalivibrio</taxon>
    </lineage>
</organism>
<keyword evidence="2" id="KW-0997">Cell inner membrane</keyword>
<comment type="subcellular location">
    <subcellularLocation>
        <location evidence="2">Cell inner membrane</location>
        <topology evidence="2">Single-pass membrane protein</topology>
        <orientation evidence="2">Cytoplasmic side</orientation>
    </subcellularLocation>
</comment>
<sequence length="408" mass="46351">MIEDWFWLLLPVAAASGWWAARRGVPEEEETRDPALDRYLQGVRYLLDDRTDDALQTFIEMVEVDHETFETHVILGRLFRRRGEVDRAIRIHQNLVARPALTDAQRAQALCELGQDFLLAGVLDRAEGVFRELMNSPNQASEALEGLRHVYETQREWDKAIEVGNRLRAEGSPQEPLRVAHYHCELASEALERNDLAEASERAGQAEALVPGLSRALLLKSEIAEREGRIREAIDHGSDAVARTPRLAPLLVPRLEQLHQALPGEHRLAALEQVLTDLAEERGVTMARIALMRLYRRTGRMDRALHELGVILAQRPVPTSGLLEAVRWMKVLPAVQSYVSEFTAFEKALSDQLRSQHLYQCTNCGYQGRGHVWQCPSCRRWDTLRGLDFDIDQTTEDAEAALIREESH</sequence>
<dbReference type="Proteomes" id="UP000189177">
    <property type="component" value="Unassembled WGS sequence"/>
</dbReference>
<evidence type="ECO:0000256" key="2">
    <source>
        <dbReference type="HAMAP-Rule" id="MF_00994"/>
    </source>
</evidence>
<dbReference type="InterPro" id="IPR030865">
    <property type="entry name" value="LapB"/>
</dbReference>
<feature type="binding site" evidence="2">
    <location>
        <position position="364"/>
    </location>
    <ligand>
        <name>Fe cation</name>
        <dbReference type="ChEBI" id="CHEBI:24875"/>
    </ligand>
</feature>
<evidence type="ECO:0000313" key="5">
    <source>
        <dbReference type="Proteomes" id="UP000189177"/>
    </source>
</evidence>
<keyword evidence="2" id="KW-0802">TPR repeat</keyword>
<keyword evidence="1 2" id="KW-0479">Metal-binding</keyword>
<evidence type="ECO:0000313" key="4">
    <source>
        <dbReference type="EMBL" id="OOC11396.1"/>
    </source>
</evidence>
<dbReference type="OrthoDB" id="507476at2"/>
<comment type="function">
    <text evidence="2">Modulates cellular lipopolysaccharide (LPS) levels by regulating LpxC, which is involved in lipid A biosynthesis. May act by modulating the proteolytic activity of FtsH towards LpxC. May also coordinate assembly of proteins involved in LPS synthesis at the plasma membrane.</text>
</comment>
<dbReference type="AlphaFoldDB" id="A0A1V3A235"/>
<proteinExistence type="inferred from homology"/>
<dbReference type="Pfam" id="PF13176">
    <property type="entry name" value="TPR_7"/>
    <property type="match status" value="1"/>
</dbReference>
<keyword evidence="2" id="KW-0812">Transmembrane</keyword>
<comment type="caution">
    <text evidence="4">The sequence shown here is derived from an EMBL/GenBank/DDBJ whole genome shotgun (WGS) entry which is preliminary data.</text>
</comment>
<feature type="binding site" evidence="2">
    <location>
        <position position="375"/>
    </location>
    <ligand>
        <name>Fe cation</name>
        <dbReference type="ChEBI" id="CHEBI:24875"/>
    </ligand>
</feature>
<dbReference type="HAMAP" id="MF_00994">
    <property type="entry name" value="LPS_assembly_LapB"/>
    <property type="match status" value="1"/>
</dbReference>
<dbReference type="STRING" id="252474.B1A74_01085"/>
<dbReference type="InterPro" id="IPR019734">
    <property type="entry name" value="TPR_rpt"/>
</dbReference>
<evidence type="ECO:0000259" key="3">
    <source>
        <dbReference type="Pfam" id="PF18073"/>
    </source>
</evidence>
<dbReference type="RefSeq" id="WP_077243520.1">
    <property type="nucleotide sequence ID" value="NZ_MUZR01000003.1"/>
</dbReference>
<feature type="topological domain" description="Cytoplasmic" evidence="2">
    <location>
        <begin position="22"/>
        <end position="408"/>
    </location>
</feature>
<evidence type="ECO:0000256" key="1">
    <source>
        <dbReference type="ARBA" id="ARBA00022723"/>
    </source>
</evidence>
<gene>
    <name evidence="2" type="primary">lapB</name>
    <name evidence="4" type="ORF">B1A74_01085</name>
</gene>
<comment type="similarity">
    <text evidence="2">Belongs to the LapB family.</text>
</comment>
<name>A0A1V3A235_9GAMM</name>
<dbReference type="GO" id="GO:0005506">
    <property type="term" value="F:iron ion binding"/>
    <property type="evidence" value="ECO:0007669"/>
    <property type="project" value="UniProtKB-UniRule"/>
</dbReference>
<keyword evidence="2" id="KW-1133">Transmembrane helix</keyword>
<protein>
    <recommendedName>
        <fullName evidence="2">Lipopolysaccharide assembly protein B</fullName>
    </recommendedName>
</protein>
<reference evidence="4 5" key="1">
    <citation type="submission" date="2017-02" db="EMBL/GenBank/DDBJ databases">
        <title>Genomic diversity within the haloalkaliphilic genus Thioalkalivibrio.</title>
        <authorList>
            <person name="Ahn A.-C."/>
            <person name="Meier-Kolthoff J."/>
            <person name="Overmars L."/>
            <person name="Richter M."/>
            <person name="Woyke T."/>
            <person name="Sorokin D.Y."/>
            <person name="Muyzer G."/>
        </authorList>
    </citation>
    <scope>NUCLEOTIDE SEQUENCE [LARGE SCALE GENOMIC DNA]</scope>
    <source>
        <strain evidence="4 5">HL17</strain>
    </source>
</reference>
<dbReference type="InterPro" id="IPR041166">
    <property type="entry name" value="Rubredoxin_2"/>
</dbReference>
<keyword evidence="2" id="KW-0472">Membrane</keyword>
<keyword evidence="2" id="KW-1003">Cell membrane</keyword>
<dbReference type="EMBL" id="MUZR01000003">
    <property type="protein sequence ID" value="OOC11396.1"/>
    <property type="molecule type" value="Genomic_DNA"/>
</dbReference>
<feature type="binding site" evidence="2">
    <location>
        <position position="361"/>
    </location>
    <ligand>
        <name>Fe cation</name>
        <dbReference type="ChEBI" id="CHEBI:24875"/>
    </ligand>
</feature>
<dbReference type="GO" id="GO:0008653">
    <property type="term" value="P:lipopolysaccharide metabolic process"/>
    <property type="evidence" value="ECO:0007669"/>
    <property type="project" value="InterPro"/>
</dbReference>